<feature type="transmembrane region" description="Helical" evidence="8">
    <location>
        <begin position="168"/>
        <end position="187"/>
    </location>
</feature>
<keyword evidence="3" id="KW-0813">Transport</keyword>
<keyword evidence="6 8" id="KW-0472">Membrane</keyword>
<keyword evidence="13" id="KW-1185">Reference proteome</keyword>
<comment type="similarity">
    <text evidence="2">Belongs to the CSC1 (TC 1.A.17) family.</text>
</comment>
<dbReference type="InterPro" id="IPR024078">
    <property type="entry name" value="LmbE-like_dom_sf"/>
</dbReference>
<dbReference type="SUPFAM" id="SSF102588">
    <property type="entry name" value="LmbE-like"/>
    <property type="match status" value="1"/>
</dbReference>
<evidence type="ECO:0000259" key="11">
    <source>
        <dbReference type="Pfam" id="PF14703"/>
    </source>
</evidence>
<dbReference type="GO" id="GO:0005227">
    <property type="term" value="F:calcium-activated cation channel activity"/>
    <property type="evidence" value="ECO:0007669"/>
    <property type="project" value="InterPro"/>
</dbReference>
<dbReference type="InterPro" id="IPR003864">
    <property type="entry name" value="CSC1/OSCA1-like_7TM"/>
</dbReference>
<evidence type="ECO:0000256" key="8">
    <source>
        <dbReference type="SAM" id="Phobius"/>
    </source>
</evidence>
<dbReference type="Pfam" id="PF02714">
    <property type="entry name" value="RSN1_7TM"/>
    <property type="match status" value="1"/>
</dbReference>
<keyword evidence="4 8" id="KW-0812">Transmembrane</keyword>
<evidence type="ECO:0000256" key="3">
    <source>
        <dbReference type="ARBA" id="ARBA00022448"/>
    </source>
</evidence>
<dbReference type="Proteomes" id="UP001055439">
    <property type="component" value="Chromosome 4"/>
</dbReference>
<keyword evidence="5 8" id="KW-1133">Transmembrane helix</keyword>
<dbReference type="Pfam" id="PF13967">
    <property type="entry name" value="RSN1_TM"/>
    <property type="match status" value="1"/>
</dbReference>
<feature type="transmembrane region" description="Helical" evidence="8">
    <location>
        <begin position="484"/>
        <end position="503"/>
    </location>
</feature>
<accession>A0A9E7FJ46</accession>
<sequence length="752" mass="86082">MPTGKLVSKEVAMATFSDIGVAAAINILGALGFLMAFALLRLQPINDRVYFTKWYLKGARSSRTHSGTFIHKFINLNPRSYLRFLEWMPAALKMPELELIEHAGLDSAVFLRIYLIGLKIFIPITILAFFVLVPVNWTNSTLKNLNNIQYSNIDHLSISNVPTGSPRFWVHLAMAYVFTFWSCYVLLKEYKIVTAMRLQFLASVKRRPDQFTVSSCETFVLVRNVPPDPKESVSELVEHFFLDNHPDHYLTHQVVYNANTIAKLVNEREQMENWRDFYQLKYDGNPSERPTIKTGFWGLYGRKVDAIDFYASKIDKLSKEEATEKENLIKNPKYIMPAAFVSFGTRWGAAVCAQTQQTRNPTLWLTEWAQEPRDIYWQNLSISFVSIIIRKLIVAVAFFFLTFFFMIPITFVQSLANIEGIEKVAPFLKPLIEVHVIKSFIQGFLPGIVLKIFLILLPMILMLMSKFEGFVSLSALQRRSASKYYIFLLINVFLGSIIAGTAFEQLNSFIHQSANEIPKTIGVSIPMKATFFITYIMADGWAGIAGEILRLKPLIFYNLKNLFLVKTEKDREKAMDPESINFATSEPQLQLYFLLGLVYAAVTPFLLPFILVFFALAYVVFRHQIINVYNQKYETAAAFWPDVHGHIITALIISQLLLLGLLSTKHTAKSTPLLIPLLVLTVWFHRFCKNRYEPAFVKYPLQEATMKDTLERATEPNLELKAYLRDAYAHPAFKKGEDDDKVAGDEVEIETV</sequence>
<dbReference type="InterPro" id="IPR027815">
    <property type="entry name" value="CSC1/OSCA1-like_cyt"/>
</dbReference>
<evidence type="ECO:0000256" key="7">
    <source>
        <dbReference type="ARBA" id="ARBA00023303"/>
    </source>
</evidence>
<dbReference type="EMBL" id="CP097506">
    <property type="protein sequence ID" value="URD97630.1"/>
    <property type="molecule type" value="Genomic_DNA"/>
</dbReference>
<name>A0A9E7FJ46_9LILI</name>
<feature type="transmembrane region" description="Helical" evidence="8">
    <location>
        <begin position="591"/>
        <end position="621"/>
    </location>
</feature>
<evidence type="ECO:0000259" key="10">
    <source>
        <dbReference type="Pfam" id="PF13967"/>
    </source>
</evidence>
<evidence type="ECO:0000256" key="5">
    <source>
        <dbReference type="ARBA" id="ARBA00022989"/>
    </source>
</evidence>
<evidence type="ECO:0000313" key="13">
    <source>
        <dbReference type="Proteomes" id="UP001055439"/>
    </source>
</evidence>
<evidence type="ECO:0000259" key="9">
    <source>
        <dbReference type="Pfam" id="PF02714"/>
    </source>
</evidence>
<dbReference type="Pfam" id="PF14703">
    <property type="entry name" value="PHM7_cyt"/>
    <property type="match status" value="1"/>
</dbReference>
<evidence type="ECO:0000313" key="12">
    <source>
        <dbReference type="EMBL" id="URD97630.1"/>
    </source>
</evidence>
<evidence type="ECO:0000256" key="4">
    <source>
        <dbReference type="ARBA" id="ARBA00022692"/>
    </source>
</evidence>
<organism evidence="12 13">
    <name type="scientific">Musa troglodytarum</name>
    <name type="common">fe'i banana</name>
    <dbReference type="NCBI Taxonomy" id="320322"/>
    <lineage>
        <taxon>Eukaryota</taxon>
        <taxon>Viridiplantae</taxon>
        <taxon>Streptophyta</taxon>
        <taxon>Embryophyta</taxon>
        <taxon>Tracheophyta</taxon>
        <taxon>Spermatophyta</taxon>
        <taxon>Magnoliopsida</taxon>
        <taxon>Liliopsida</taxon>
        <taxon>Zingiberales</taxon>
        <taxon>Musaceae</taxon>
        <taxon>Musa</taxon>
    </lineage>
</organism>
<dbReference type="InterPro" id="IPR032880">
    <property type="entry name" value="CSC1/OSCA1-like_N"/>
</dbReference>
<keyword evidence="7" id="KW-0406">Ion transport</keyword>
<reference evidence="12" key="1">
    <citation type="submission" date="2022-05" db="EMBL/GenBank/DDBJ databases">
        <title>The Musa troglodytarum L. genome provides insights into the mechanism of non-climacteric behaviour and enrichment of carotenoids.</title>
        <authorList>
            <person name="Wang J."/>
        </authorList>
    </citation>
    <scope>NUCLEOTIDE SEQUENCE</scope>
    <source>
        <tissue evidence="12">Leaf</tissue>
    </source>
</reference>
<evidence type="ECO:0000256" key="2">
    <source>
        <dbReference type="ARBA" id="ARBA00007779"/>
    </source>
</evidence>
<feature type="transmembrane region" description="Helical" evidence="8">
    <location>
        <begin position="642"/>
        <end position="664"/>
    </location>
</feature>
<proteinExistence type="inferred from homology"/>
<dbReference type="AlphaFoldDB" id="A0A9E7FJ46"/>
<feature type="domain" description="CSC1/OSCA1-like cytosolic" evidence="11">
    <location>
        <begin position="220"/>
        <end position="379"/>
    </location>
</feature>
<dbReference type="InterPro" id="IPR045122">
    <property type="entry name" value="Csc1-like"/>
</dbReference>
<keyword evidence="7" id="KW-0407">Ion channel</keyword>
<evidence type="ECO:0000256" key="1">
    <source>
        <dbReference type="ARBA" id="ARBA00004141"/>
    </source>
</evidence>
<feature type="transmembrane region" description="Helical" evidence="8">
    <location>
        <begin position="392"/>
        <end position="416"/>
    </location>
</feature>
<feature type="transmembrane region" description="Helical" evidence="8">
    <location>
        <begin position="113"/>
        <end position="137"/>
    </location>
</feature>
<feature type="domain" description="CSC1/OSCA1-like N-terminal transmembrane" evidence="10">
    <location>
        <begin position="19"/>
        <end position="189"/>
    </location>
</feature>
<comment type="subcellular location">
    <subcellularLocation>
        <location evidence="1">Membrane</location>
        <topology evidence="1">Multi-pass membrane protein</topology>
    </subcellularLocation>
</comment>
<feature type="transmembrane region" description="Helical" evidence="8">
    <location>
        <begin position="20"/>
        <end position="40"/>
    </location>
</feature>
<dbReference type="PANTHER" id="PTHR13018">
    <property type="entry name" value="PROBABLE MEMBRANE PROTEIN DUF221-RELATED"/>
    <property type="match status" value="1"/>
</dbReference>
<feature type="transmembrane region" description="Helical" evidence="8">
    <location>
        <begin position="436"/>
        <end position="463"/>
    </location>
</feature>
<gene>
    <name evidence="12" type="ORF">MUK42_31282</name>
</gene>
<protein>
    <submittedName>
        <fullName evidence="12">Uncharacterized protein</fullName>
    </submittedName>
</protein>
<dbReference type="PANTHER" id="PTHR13018:SF5">
    <property type="entry name" value="RE44586P"/>
    <property type="match status" value="1"/>
</dbReference>
<evidence type="ECO:0000256" key="6">
    <source>
        <dbReference type="ARBA" id="ARBA00023136"/>
    </source>
</evidence>
<dbReference type="GO" id="GO:0005886">
    <property type="term" value="C:plasma membrane"/>
    <property type="evidence" value="ECO:0007669"/>
    <property type="project" value="TreeGrafter"/>
</dbReference>
<dbReference type="OrthoDB" id="1689567at2759"/>
<feature type="domain" description="CSC1/OSCA1-like 7TM region" evidence="9">
    <location>
        <begin position="390"/>
        <end position="662"/>
    </location>
</feature>